<name>A0ABS7IP11_9HYPH</name>
<dbReference type="EMBL" id="JABDYF010000012">
    <property type="protein sequence ID" value="MBX5092313.1"/>
    <property type="molecule type" value="Genomic_DNA"/>
</dbReference>
<keyword evidence="2" id="KW-1185">Reference proteome</keyword>
<dbReference type="Proteomes" id="UP000770629">
    <property type="component" value="Unassembled WGS sequence"/>
</dbReference>
<evidence type="ECO:0000313" key="1">
    <source>
        <dbReference type="EMBL" id="MBX5092313.1"/>
    </source>
</evidence>
<accession>A0ABS7IP11</accession>
<gene>
    <name evidence="1" type="ORF">HJB60_24510</name>
</gene>
<proteinExistence type="predicted"/>
<comment type="caution">
    <text evidence="1">The sequence shown here is derived from an EMBL/GenBank/DDBJ whole genome shotgun (WGS) entry which is preliminary data.</text>
</comment>
<dbReference type="RefSeq" id="WP_221121060.1">
    <property type="nucleotide sequence ID" value="NZ_JABDYF010000012.1"/>
</dbReference>
<organism evidence="1 2">
    <name type="scientific">Rhizobium lentis</name>
    <dbReference type="NCBI Taxonomy" id="1138194"/>
    <lineage>
        <taxon>Bacteria</taxon>
        <taxon>Pseudomonadati</taxon>
        <taxon>Pseudomonadota</taxon>
        <taxon>Alphaproteobacteria</taxon>
        <taxon>Hyphomicrobiales</taxon>
        <taxon>Rhizobiaceae</taxon>
        <taxon>Rhizobium/Agrobacterium group</taxon>
        <taxon>Rhizobium</taxon>
    </lineage>
</organism>
<sequence>MVYISGSNKNRLGTRRFDALFAAGCGQLQQDNGDHMSARPDLLDFRQCRPRLHPAGFLSAIDQG</sequence>
<protein>
    <submittedName>
        <fullName evidence="1">Uncharacterized protein</fullName>
    </submittedName>
</protein>
<reference evidence="1 2" key="1">
    <citation type="submission" date="2020-04" db="EMBL/GenBank/DDBJ databases">
        <title>Global-level population genomics: horizontal gene transfer, symbiosis and evolution in Rhizobia.</title>
        <authorList>
            <person name="Gai Y."/>
        </authorList>
    </citation>
    <scope>NUCLEOTIDE SEQUENCE [LARGE SCALE GENOMIC DNA]</scope>
    <source>
        <strain evidence="1 2">BLR33</strain>
    </source>
</reference>
<evidence type="ECO:0000313" key="2">
    <source>
        <dbReference type="Proteomes" id="UP000770629"/>
    </source>
</evidence>